<evidence type="ECO:0000256" key="1">
    <source>
        <dbReference type="SAM" id="MobiDB-lite"/>
    </source>
</evidence>
<dbReference type="EMBL" id="JAQNDN010000007">
    <property type="protein sequence ID" value="MDC0669347.1"/>
    <property type="molecule type" value="Genomic_DNA"/>
</dbReference>
<evidence type="ECO:0000313" key="3">
    <source>
        <dbReference type="Proteomes" id="UP001217838"/>
    </source>
</evidence>
<sequence length="180" mass="18134">MTGLLACDSPEPSTSATEGSTANHTDASTAPGSSTDDSSGQTTTGTSAPTTGSSPDTTEGSTTDTGAAAPSFTEVYETIFMASGCLAGYCHGNMAGELLMTDEATAYANLVEVASSQVTCGLNVRVVPGAPEESVLWRRVRPSALDEGDMCATKMPAGSMGLGEADAQLLHDWIAGGALE</sequence>
<feature type="compositionally biased region" description="Low complexity" evidence="1">
    <location>
        <begin position="31"/>
        <end position="58"/>
    </location>
</feature>
<dbReference type="Proteomes" id="UP001217838">
    <property type="component" value="Unassembled WGS sequence"/>
</dbReference>
<feature type="compositionally biased region" description="Polar residues" evidence="1">
    <location>
        <begin position="11"/>
        <end position="30"/>
    </location>
</feature>
<feature type="region of interest" description="Disordered" evidence="1">
    <location>
        <begin position="1"/>
        <end position="68"/>
    </location>
</feature>
<gene>
    <name evidence="2" type="ORF">POL58_16455</name>
</gene>
<protein>
    <submittedName>
        <fullName evidence="2">Uncharacterized protein</fullName>
    </submittedName>
</protein>
<dbReference type="RefSeq" id="WP_271999153.1">
    <property type="nucleotide sequence ID" value="NZ_JAQNDN010000007.1"/>
</dbReference>
<accession>A0ABT5B5H7</accession>
<evidence type="ECO:0000313" key="2">
    <source>
        <dbReference type="EMBL" id="MDC0669347.1"/>
    </source>
</evidence>
<proteinExistence type="predicted"/>
<organism evidence="2 3">
    <name type="scientific">Nannocystis radixulma</name>
    <dbReference type="NCBI Taxonomy" id="2995305"/>
    <lineage>
        <taxon>Bacteria</taxon>
        <taxon>Pseudomonadati</taxon>
        <taxon>Myxococcota</taxon>
        <taxon>Polyangia</taxon>
        <taxon>Nannocystales</taxon>
        <taxon>Nannocystaceae</taxon>
        <taxon>Nannocystis</taxon>
    </lineage>
</organism>
<reference evidence="2 3" key="1">
    <citation type="submission" date="2022-11" db="EMBL/GenBank/DDBJ databases">
        <title>Minimal conservation of predation-associated metabolite biosynthetic gene clusters underscores biosynthetic potential of Myxococcota including descriptions for ten novel species: Archangium lansinium sp. nov., Myxococcus landrumus sp. nov., Nannocystis bai.</title>
        <authorList>
            <person name="Ahearne A."/>
            <person name="Stevens C."/>
            <person name="Dowd S."/>
        </authorList>
    </citation>
    <scope>NUCLEOTIDE SEQUENCE [LARGE SCALE GENOMIC DNA]</scope>
    <source>
        <strain evidence="2 3">NCELM</strain>
    </source>
</reference>
<comment type="caution">
    <text evidence="2">The sequence shown here is derived from an EMBL/GenBank/DDBJ whole genome shotgun (WGS) entry which is preliminary data.</text>
</comment>
<name>A0ABT5B5H7_9BACT</name>
<keyword evidence="3" id="KW-1185">Reference proteome</keyword>